<name>A0A8X6N3D3_NEPPI</name>
<organism evidence="1 2">
    <name type="scientific">Nephila pilipes</name>
    <name type="common">Giant wood spider</name>
    <name type="synonym">Nephila maculata</name>
    <dbReference type="NCBI Taxonomy" id="299642"/>
    <lineage>
        <taxon>Eukaryota</taxon>
        <taxon>Metazoa</taxon>
        <taxon>Ecdysozoa</taxon>
        <taxon>Arthropoda</taxon>
        <taxon>Chelicerata</taxon>
        <taxon>Arachnida</taxon>
        <taxon>Araneae</taxon>
        <taxon>Araneomorphae</taxon>
        <taxon>Entelegynae</taxon>
        <taxon>Araneoidea</taxon>
        <taxon>Nephilidae</taxon>
        <taxon>Nephila</taxon>
    </lineage>
</organism>
<dbReference type="AlphaFoldDB" id="A0A8X6N3D3"/>
<comment type="caution">
    <text evidence="1">The sequence shown here is derived from an EMBL/GenBank/DDBJ whole genome shotgun (WGS) entry which is preliminary data.</text>
</comment>
<evidence type="ECO:0000313" key="1">
    <source>
        <dbReference type="EMBL" id="GFS91593.1"/>
    </source>
</evidence>
<gene>
    <name evidence="1" type="ORF">NPIL_142201</name>
</gene>
<keyword evidence="2" id="KW-1185">Reference proteome</keyword>
<evidence type="ECO:0000313" key="2">
    <source>
        <dbReference type="Proteomes" id="UP000887013"/>
    </source>
</evidence>
<dbReference type="SUPFAM" id="SSF56801">
    <property type="entry name" value="Acetyl-CoA synthetase-like"/>
    <property type="match status" value="1"/>
</dbReference>
<dbReference type="EMBL" id="BMAW01099758">
    <property type="protein sequence ID" value="GFS91593.1"/>
    <property type="molecule type" value="Genomic_DNA"/>
</dbReference>
<dbReference type="OrthoDB" id="6571233at2759"/>
<feature type="non-terminal residue" evidence="1">
    <location>
        <position position="1"/>
    </location>
</feature>
<reference evidence="1" key="1">
    <citation type="submission" date="2020-08" db="EMBL/GenBank/DDBJ databases">
        <title>Multicomponent nature underlies the extraordinary mechanical properties of spider dragline silk.</title>
        <authorList>
            <person name="Kono N."/>
            <person name="Nakamura H."/>
            <person name="Mori M."/>
            <person name="Yoshida Y."/>
            <person name="Ohtoshi R."/>
            <person name="Malay A.D."/>
            <person name="Moran D.A.P."/>
            <person name="Tomita M."/>
            <person name="Numata K."/>
            <person name="Arakawa K."/>
        </authorList>
    </citation>
    <scope>NUCLEOTIDE SEQUENCE</scope>
</reference>
<proteinExistence type="predicted"/>
<dbReference type="Proteomes" id="UP000887013">
    <property type="component" value="Unassembled WGS sequence"/>
</dbReference>
<protein>
    <submittedName>
        <fullName evidence="1">Uncharacterized protein</fullName>
    </submittedName>
</protein>
<accession>A0A8X6N3D3</accession>
<sequence length="38" mass="4355">EDTKTEVITFAQMFEEARLYAAAFRKFGLKKGDIVVCK</sequence>